<protein>
    <submittedName>
        <fullName evidence="2">Uncharacterized protein</fullName>
    </submittedName>
</protein>
<reference evidence="2" key="1">
    <citation type="submission" date="2021-01" db="EMBL/GenBank/DDBJ databases">
        <authorList>
            <person name="Corre E."/>
            <person name="Pelletier E."/>
            <person name="Niang G."/>
            <person name="Scheremetjew M."/>
            <person name="Finn R."/>
            <person name="Kale V."/>
            <person name="Holt S."/>
            <person name="Cochrane G."/>
            <person name="Meng A."/>
            <person name="Brown T."/>
            <person name="Cohen L."/>
        </authorList>
    </citation>
    <scope>NUCLEOTIDE SEQUENCE</scope>
    <source>
        <strain evidence="2">BC52</strain>
    </source>
</reference>
<dbReference type="EMBL" id="HBHC01001157">
    <property type="protein sequence ID" value="CAD9650625.1"/>
    <property type="molecule type" value="Transcribed_RNA"/>
</dbReference>
<feature type="compositionally biased region" description="Low complexity" evidence="1">
    <location>
        <begin position="1"/>
        <end position="16"/>
    </location>
</feature>
<name>A0A7S2QSP5_9EUKA</name>
<sequence>MFGASSSSQQQQSQPQNVPPGGPSVQQQGEQKKPSMWQQGLSLAKAFGQEVQKGANEISRSVKKDFDNIKVQCPKCQVVFQWPPEAKEVAKCGQCGTLVKAPDSTDKANFHFQSFVDAMGKQVRSLAGKPAVQPKTVEWHIVVPEGAVPGQQVNVTIKGNLYRTTIPAGLKPGDTFPITIQEAPKVIAAKGKALPIAAGSLIQVVPDSKNGGGQVPENMEQKEAVVDALPVVDAELVENDEAVVEGRVISEDVTKSV</sequence>
<gene>
    <name evidence="2" type="ORF">NSPH01132_LOCUS660</name>
</gene>
<proteinExistence type="predicted"/>
<accession>A0A7S2QSP5</accession>
<evidence type="ECO:0000313" key="2">
    <source>
        <dbReference type="EMBL" id="CAD9650625.1"/>
    </source>
</evidence>
<evidence type="ECO:0000256" key="1">
    <source>
        <dbReference type="SAM" id="MobiDB-lite"/>
    </source>
</evidence>
<feature type="region of interest" description="Disordered" evidence="1">
    <location>
        <begin position="1"/>
        <end position="39"/>
    </location>
</feature>
<organism evidence="2">
    <name type="scientific">Norrisiella sphaerica</name>
    <dbReference type="NCBI Taxonomy" id="552664"/>
    <lineage>
        <taxon>Eukaryota</taxon>
        <taxon>Sar</taxon>
        <taxon>Rhizaria</taxon>
        <taxon>Cercozoa</taxon>
        <taxon>Chlorarachniophyceae</taxon>
        <taxon>Norrisiella</taxon>
    </lineage>
</organism>
<dbReference type="AlphaFoldDB" id="A0A7S2QSP5"/>